<dbReference type="InterPro" id="IPR012728">
    <property type="entry name" value="Pls/PosA_C"/>
</dbReference>
<dbReference type="InterPro" id="IPR015424">
    <property type="entry name" value="PyrdxlP-dep_Trfase"/>
</dbReference>
<dbReference type="Gene3D" id="2.160.10.10">
    <property type="entry name" value="Hexapeptide repeat proteins"/>
    <property type="match status" value="2"/>
</dbReference>
<comment type="caution">
    <text evidence="4">The sequence shown here is derived from an EMBL/GenBank/DDBJ whole genome shotgun (WGS) entry which is preliminary data.</text>
</comment>
<gene>
    <name evidence="4" type="ORF">RM445_12610</name>
</gene>
<dbReference type="SUPFAM" id="SSF53383">
    <property type="entry name" value="PLP-dependent transferases"/>
    <property type="match status" value="1"/>
</dbReference>
<proteinExistence type="predicted"/>
<dbReference type="CDD" id="cd05930">
    <property type="entry name" value="A_NRPS"/>
    <property type="match status" value="1"/>
</dbReference>
<feature type="transmembrane region" description="Helical" evidence="2">
    <location>
        <begin position="931"/>
        <end position="957"/>
    </location>
</feature>
<dbReference type="InterPro" id="IPR042099">
    <property type="entry name" value="ANL_N_sf"/>
</dbReference>
<dbReference type="NCBIfam" id="TIGR02353">
    <property type="entry name" value="NRPS_term_dom"/>
    <property type="match status" value="1"/>
</dbReference>
<evidence type="ECO:0000259" key="3">
    <source>
        <dbReference type="PROSITE" id="PS50075"/>
    </source>
</evidence>
<feature type="transmembrane region" description="Helical" evidence="2">
    <location>
        <begin position="1151"/>
        <end position="1173"/>
    </location>
</feature>
<dbReference type="Gene3D" id="3.40.50.12780">
    <property type="entry name" value="N-terminal domain of ligase-like"/>
    <property type="match status" value="1"/>
</dbReference>
<dbReference type="SUPFAM" id="SSF47336">
    <property type="entry name" value="ACP-like"/>
    <property type="match status" value="1"/>
</dbReference>
<sequence length="1570" mass="169074">MTATLQDTRRPTPGEDGPAVLVAPYYAQGSRTRHGERLDHVFEERCDWMRTYGRVDHLAVDAGDVTLTFGELDEHANRLARHLLAGGARPGDRIALLFDNAVYSYVAMLAVLKINAAYVPLDVGFPADRIAYIVADSGSRLVLSLSHVRNRVDGLEGFAPALLYVDQAAGDIARRSASRLTDAERGAPVEDLAYLIYTSGTTGRPKGVAIEHTSICNFVRVAAEVYGVRMQDRVYQGMTIAFDFSVEEIWVPWVAGATLVPKPSGSSLLGLDLHAFLAERRITALCCVPTLLATIEDDLPELRFLLVSGEACPQDLIARWHRPNRRFLNVYGPTEATVTATWTELHPDRPVTIGQPLPTYTTVILDPENPFHALPYGEIGEIGIAGIGLATGYLNRDDLTDKAFIPDFLGIAGNPSGRIYRTGDLGRVNAEGEIEYLGRIDLQVKIRGYRIELTEIESVLLQVPGVAAAAVDTFEPVEGQKELVGYYSVRSGAGELDKNMITAHLREQLPPYMVPAYLEQLQAIPMTPQDKIDRRALPAPSSRRAGGPAGEHVAAGSNTEKLLADALARTLGLDAVSVTSNFFDDLGANSLLLATFSALVRKETSLPAPSMREIYGNPTIRGLAQSMGDAGAEPAPVRTGTVVRTSTAAYWMFGTLQLLSFVGASLLGVWLLVTGLTWSYSAPTTVATVERSAVFGAATFLASCVLPVVAKWLVIGRFRPREIRLWSFSHFRFWVVKTLIRTSPLAAMGGPVYTVYLRALGARIGRGTTILSGTVPVATDLISIGAHTIIRRDSSFSGYRAVPGKIQFGRVHIGDDVFIGEKTALDIESSVGDGAQLGHTSSVHSGQHIPAGQRWHGVPAEPTSVDYRVIPGRRGGGVRRFVYGTLQLLTALTIFPLISAAVVAAASLPSVAPVVQGVLGDGHGMLLNPAFYGWIAAITAALFLLGTLAGLLTMIILPRLLSVFVRPGAVHPLYGVRWIAAQMITRLGNSEFYMTMFGDSSVVVHYLRAIGYRMPRLEQTGSNFGTELKQDAALLTTIGSGTMVSDSLSVMNADFSADTFRMSPIAIGAHCFVGNNIAYPADARIGQNVLLGSKVMVPMDGPVRNDVGLLGSPCFEIPRTVARDTEFDHLKEPGALRTLLRRKNRHNATSMLLFLTVRWFQTFTALLSLFAGADLYYLLGIYGLTAGMVAGIVLNVLFAVLVERLVMGFRGLRPRFVSIYDPYFWRHERLWKLGYTNALFNGTPFKNVVWRMLGVRIGRRVFDDGCSIPEKTLVTIGDDAVLNAGSLVQCHSLEDGSFKSDHTVIGAGATIGVDTFVHYGVTMGEGSLLETDAFLMKGESMAPFAIWRGNPATEVRVCATPTAAPTVPLRIVQSPPARQAPVPQAPVRQPAGPAGPPRLRPVAPQARPAVMPPSPRPVRAAAAVRPGHVPFIDFLAGAGIASTEGGNAPARGPVVRRDDVLRNLAARGEQIAGRLAGLAHHPAVRQVRGAGLMWEIELNAPRDGRTATELAEEVRSRALHGGLIVGLGGRDGHVVRMLPALDVPAEVVDMAMSILLFAIEGAHVGALKAG</sequence>
<keyword evidence="2" id="KW-0472">Membrane</keyword>
<feature type="domain" description="Carrier" evidence="3">
    <location>
        <begin position="554"/>
        <end position="631"/>
    </location>
</feature>
<dbReference type="Proteomes" id="UP001183202">
    <property type="component" value="Unassembled WGS sequence"/>
</dbReference>
<dbReference type="SUPFAM" id="SSF56801">
    <property type="entry name" value="Acetyl-CoA synthetase-like"/>
    <property type="match status" value="1"/>
</dbReference>
<dbReference type="PANTHER" id="PTHR45527">
    <property type="entry name" value="NONRIBOSOMAL PEPTIDE SYNTHETASE"/>
    <property type="match status" value="1"/>
</dbReference>
<dbReference type="InterPro" id="IPR011004">
    <property type="entry name" value="Trimer_LpxA-like_sf"/>
</dbReference>
<dbReference type="InterPro" id="IPR020845">
    <property type="entry name" value="AMP-binding_CS"/>
</dbReference>
<organism evidence="4 5">
    <name type="scientific">Pseudonocardia charpentierae</name>
    <dbReference type="NCBI Taxonomy" id="3075545"/>
    <lineage>
        <taxon>Bacteria</taxon>
        <taxon>Bacillati</taxon>
        <taxon>Actinomycetota</taxon>
        <taxon>Actinomycetes</taxon>
        <taxon>Pseudonocardiales</taxon>
        <taxon>Pseudonocardiaceae</taxon>
        <taxon>Pseudonocardia</taxon>
    </lineage>
</organism>
<evidence type="ECO:0000256" key="1">
    <source>
        <dbReference type="SAM" id="MobiDB-lite"/>
    </source>
</evidence>
<dbReference type="InterPro" id="IPR015422">
    <property type="entry name" value="PyrdxlP-dep_Trfase_small"/>
</dbReference>
<feature type="transmembrane region" description="Helical" evidence="2">
    <location>
        <begin position="888"/>
        <end position="911"/>
    </location>
</feature>
<protein>
    <submittedName>
        <fullName evidence="4">Amino acid adenylation domain-containing protein</fullName>
    </submittedName>
</protein>
<dbReference type="Gene3D" id="3.90.1150.10">
    <property type="entry name" value="Aspartate Aminotransferase, domain 1"/>
    <property type="match status" value="1"/>
</dbReference>
<reference evidence="5" key="1">
    <citation type="submission" date="2023-07" db="EMBL/GenBank/DDBJ databases">
        <title>30 novel species of actinomycetes from the DSMZ collection.</title>
        <authorList>
            <person name="Nouioui I."/>
        </authorList>
    </citation>
    <scope>NUCLEOTIDE SEQUENCE [LARGE SCALE GENOMIC DNA]</scope>
    <source>
        <strain evidence="5">DSM 45834</strain>
    </source>
</reference>
<evidence type="ECO:0000313" key="5">
    <source>
        <dbReference type="Proteomes" id="UP001183202"/>
    </source>
</evidence>
<dbReference type="Gene3D" id="3.30.300.30">
    <property type="match status" value="1"/>
</dbReference>
<keyword evidence="2" id="KW-0812">Transmembrane</keyword>
<dbReference type="PANTHER" id="PTHR45527:SF1">
    <property type="entry name" value="FATTY ACID SYNTHASE"/>
    <property type="match status" value="1"/>
</dbReference>
<dbReference type="EMBL" id="JAVREJ010000007">
    <property type="protein sequence ID" value="MDT0350366.1"/>
    <property type="molecule type" value="Genomic_DNA"/>
</dbReference>
<dbReference type="Pfam" id="PF00550">
    <property type="entry name" value="PP-binding"/>
    <property type="match status" value="1"/>
</dbReference>
<dbReference type="InterPro" id="IPR036736">
    <property type="entry name" value="ACP-like_sf"/>
</dbReference>
<dbReference type="NCBIfam" id="TIGR01733">
    <property type="entry name" value="AA-adenyl-dom"/>
    <property type="match status" value="1"/>
</dbReference>
<feature type="transmembrane region" description="Helical" evidence="2">
    <location>
        <begin position="693"/>
        <end position="714"/>
    </location>
</feature>
<evidence type="ECO:0000313" key="4">
    <source>
        <dbReference type="EMBL" id="MDT0350366.1"/>
    </source>
</evidence>
<dbReference type="InterPro" id="IPR045851">
    <property type="entry name" value="AMP-bd_C_sf"/>
</dbReference>
<dbReference type="InterPro" id="IPR000873">
    <property type="entry name" value="AMP-dep_synth/lig_dom"/>
</dbReference>
<dbReference type="PROSITE" id="PS50075">
    <property type="entry name" value="CARRIER"/>
    <property type="match status" value="1"/>
</dbReference>
<dbReference type="Pfam" id="PF00501">
    <property type="entry name" value="AMP-binding"/>
    <property type="match status" value="1"/>
</dbReference>
<dbReference type="InterPro" id="IPR010071">
    <property type="entry name" value="AA_adenyl_dom"/>
</dbReference>
<feature type="transmembrane region" description="Helical" evidence="2">
    <location>
        <begin position="648"/>
        <end position="673"/>
    </location>
</feature>
<dbReference type="PROSITE" id="PS00455">
    <property type="entry name" value="AMP_BINDING"/>
    <property type="match status" value="1"/>
</dbReference>
<dbReference type="SUPFAM" id="SSF51161">
    <property type="entry name" value="Trimeric LpxA-like enzymes"/>
    <property type="match status" value="3"/>
</dbReference>
<feature type="transmembrane region" description="Helical" evidence="2">
    <location>
        <begin position="1179"/>
        <end position="1202"/>
    </location>
</feature>
<name>A0ABU2N8U5_9PSEU</name>
<feature type="region of interest" description="Disordered" evidence="1">
    <location>
        <begin position="1375"/>
        <end position="1417"/>
    </location>
</feature>
<dbReference type="Gene3D" id="1.10.1200.10">
    <property type="entry name" value="ACP-like"/>
    <property type="match status" value="1"/>
</dbReference>
<dbReference type="InterPro" id="IPR009081">
    <property type="entry name" value="PP-bd_ACP"/>
</dbReference>
<feature type="compositionally biased region" description="Low complexity" evidence="1">
    <location>
        <begin position="1375"/>
        <end position="1392"/>
    </location>
</feature>
<dbReference type="Pfam" id="PF13193">
    <property type="entry name" value="AMP-binding_C"/>
    <property type="match status" value="1"/>
</dbReference>
<dbReference type="InterPro" id="IPR025110">
    <property type="entry name" value="AMP-bd_C"/>
</dbReference>
<accession>A0ABU2N8U5</accession>
<dbReference type="RefSeq" id="WP_311556400.1">
    <property type="nucleotide sequence ID" value="NZ_JAVREJ010000007.1"/>
</dbReference>
<keyword evidence="2" id="KW-1133">Transmembrane helix</keyword>
<feature type="compositionally biased region" description="Low complexity" evidence="1">
    <location>
        <begin position="1400"/>
        <end position="1409"/>
    </location>
</feature>
<keyword evidence="5" id="KW-1185">Reference proteome</keyword>
<evidence type="ECO:0000256" key="2">
    <source>
        <dbReference type="SAM" id="Phobius"/>
    </source>
</evidence>